<gene>
    <name evidence="2" type="ORF">MSAN_02233100</name>
</gene>
<proteinExistence type="predicted"/>
<feature type="region of interest" description="Disordered" evidence="1">
    <location>
        <begin position="445"/>
        <end position="465"/>
    </location>
</feature>
<evidence type="ECO:0000256" key="1">
    <source>
        <dbReference type="SAM" id="MobiDB-lite"/>
    </source>
</evidence>
<feature type="compositionally biased region" description="Low complexity" evidence="1">
    <location>
        <begin position="141"/>
        <end position="155"/>
    </location>
</feature>
<feature type="compositionally biased region" description="Polar residues" evidence="1">
    <location>
        <begin position="1"/>
        <end position="19"/>
    </location>
</feature>
<name>A0A8H6XAQ8_9AGAR</name>
<reference evidence="2" key="1">
    <citation type="submission" date="2020-05" db="EMBL/GenBank/DDBJ databases">
        <title>Mycena genomes resolve the evolution of fungal bioluminescence.</title>
        <authorList>
            <person name="Tsai I.J."/>
        </authorList>
    </citation>
    <scope>NUCLEOTIDE SEQUENCE</scope>
    <source>
        <strain evidence="2">160909Yilan</strain>
    </source>
</reference>
<dbReference type="AlphaFoldDB" id="A0A8H6XAQ8"/>
<protein>
    <submittedName>
        <fullName evidence="2">Uncharacterized protein</fullName>
    </submittedName>
</protein>
<dbReference type="OrthoDB" id="3038119at2759"/>
<comment type="caution">
    <text evidence="2">The sequence shown here is derived from an EMBL/GenBank/DDBJ whole genome shotgun (WGS) entry which is preliminary data.</text>
</comment>
<feature type="region of interest" description="Disordered" evidence="1">
    <location>
        <begin position="1"/>
        <end position="45"/>
    </location>
</feature>
<feature type="region of interest" description="Disordered" evidence="1">
    <location>
        <begin position="127"/>
        <end position="155"/>
    </location>
</feature>
<dbReference type="EMBL" id="JACAZH010000033">
    <property type="protein sequence ID" value="KAF7337598.1"/>
    <property type="molecule type" value="Genomic_DNA"/>
</dbReference>
<evidence type="ECO:0000313" key="3">
    <source>
        <dbReference type="Proteomes" id="UP000623467"/>
    </source>
</evidence>
<sequence>MFTRSDSPSTPLFLNSSQTSKKRRRECLDCPELPASSGKPKVPRRIDPDRLAIRLGPELVSEMDAYIVPGAKMPSFEVGARRFPSPSLQRIRQDLVKRYGVDRRHIYDYLHSRGLRVAKEDKHLNLSHRMSRKPAASSQRAAVSKPAASKVVSSDPVKPVESAIFDSPPPETNPISPPTVMVKSTEISMDPAATNPSEIISIPSPDGSSQINEMRVEEQDHRIFSPGSRFSQPIPCNRWLYLPDSSDSEDGSPLFDFTDTLTDSSSFDEDLNLLSLGHSVSNDKLRELFGSDFIPFAPASPDDLLYELDEFQRDMPICDSLLPLDGPSHLSGNDRMEFYNLVNAGIGPARGIEECAGTYKAHMERLYYNRSYSGPQPRSRCHDDPYYSTTPEIIHTTHPPSIIEKENVNPQLSTSHAAINSQPYYRQFAIPPSPLHRRVSNYAPLSPRREHPAVPSVSANTSHPKPFVLHPSVSNQEKITSLATPPADPRPQESPTPLIWMSPIKYSASASSQRTQSWQAQMSQVISRSDPFAVPTFYTPSGHIIHH</sequence>
<keyword evidence="3" id="KW-1185">Reference proteome</keyword>
<evidence type="ECO:0000313" key="2">
    <source>
        <dbReference type="EMBL" id="KAF7337598.1"/>
    </source>
</evidence>
<organism evidence="2 3">
    <name type="scientific">Mycena sanguinolenta</name>
    <dbReference type="NCBI Taxonomy" id="230812"/>
    <lineage>
        <taxon>Eukaryota</taxon>
        <taxon>Fungi</taxon>
        <taxon>Dikarya</taxon>
        <taxon>Basidiomycota</taxon>
        <taxon>Agaricomycotina</taxon>
        <taxon>Agaricomycetes</taxon>
        <taxon>Agaricomycetidae</taxon>
        <taxon>Agaricales</taxon>
        <taxon>Marasmiineae</taxon>
        <taxon>Mycenaceae</taxon>
        <taxon>Mycena</taxon>
    </lineage>
</organism>
<dbReference type="Proteomes" id="UP000623467">
    <property type="component" value="Unassembled WGS sequence"/>
</dbReference>
<accession>A0A8H6XAQ8</accession>
<feature type="region of interest" description="Disordered" evidence="1">
    <location>
        <begin position="477"/>
        <end position="498"/>
    </location>
</feature>